<evidence type="ECO:0000313" key="3">
    <source>
        <dbReference type="Proteomes" id="UP000191905"/>
    </source>
</evidence>
<dbReference type="Proteomes" id="UP000191905">
    <property type="component" value="Unassembled WGS sequence"/>
</dbReference>
<accession>A0A1V8RNX8</accession>
<feature type="region of interest" description="Disordered" evidence="1">
    <location>
        <begin position="497"/>
        <end position="520"/>
    </location>
</feature>
<dbReference type="InterPro" id="IPR043502">
    <property type="entry name" value="DNA/RNA_pol_sf"/>
</dbReference>
<dbReference type="Gene3D" id="3.90.1600.10">
    <property type="entry name" value="Palm domain of DNA polymerase"/>
    <property type="match status" value="1"/>
</dbReference>
<dbReference type="OrthoDB" id="7592424at2"/>
<evidence type="ECO:0000313" key="2">
    <source>
        <dbReference type="EMBL" id="OQM74912.1"/>
    </source>
</evidence>
<dbReference type="InterPro" id="IPR023211">
    <property type="entry name" value="DNA_pol_palm_dom_sf"/>
</dbReference>
<comment type="caution">
    <text evidence="2">The sequence shown here is derived from an EMBL/GenBank/DDBJ whole genome shotgun (WGS) entry which is preliminary data.</text>
</comment>
<sequence length="703" mass="78953">MNASASPVAIDAHQRKTIIVDIEVYKNVTLVCMKQIETGKILIMENSDRSTIDLDRLRNILLTHTAVGFNSMGYDAPLLWMIIAGAGPAKVKAASDRIIKGRIRWWDVEEQIGVHIPFRFKQNHIDLIEPQPNPFASLKVLHGRMHGLTLQDLPFDPDRVLTFDEIDLLREYVVNDIVATELLYVALKEELHLREIVGNDLGIDLRSKSDSQMGLAIIKKRVESVLGRRIERQKVQAGWTFQYAPPDYLQFETPFLRDLLTRISEHQFIVRDDGKVDLPKWLSDAEIIIGSTQYSMGIGGLHSMESNRAIKSDDDNVLCDVDAGSYYPAIILALGLYPMATGRSFLHAYRDIRDDRMQAKRKKDKVRDKGFKIALNGGGFGSLGSPYSFTYAPHLLIATTLTGQLALLLLIERAERLGIKVVSANTDGIVFYCPRDKWGGVALDDGGNRTVRLNPCALNDVLEQWEKDTEFNLEATEYKALYNQSVNSYFALKADGGHKRKGPNSNPWNPDKSDFDPRGQLMKNPQMTICSDAALAKIKHGTPVAETIRNCRDIKQFVTVIKAAKGATWEPSPQYKRQHFPEYTAYDGTQLPAHDADVYPGGGSYLGKVVRYYWGVNGAPIYRADPHPTTGNFAKVPKTDGAIECMRLPDEFPDDIDYERYIAEAESILSDLGYYGPKVEPRKPIRITKANREAVLRAWLLAA</sequence>
<gene>
    <name evidence="2" type="ORF">BFN67_04670</name>
</gene>
<organism evidence="2 3">
    <name type="scientific">Manganibacter manganicus</name>
    <dbReference type="NCBI Taxonomy" id="1873176"/>
    <lineage>
        <taxon>Bacteria</taxon>
        <taxon>Pseudomonadati</taxon>
        <taxon>Pseudomonadota</taxon>
        <taxon>Alphaproteobacteria</taxon>
        <taxon>Hyphomicrobiales</taxon>
        <taxon>Phyllobacteriaceae</taxon>
        <taxon>Manganibacter</taxon>
    </lineage>
</organism>
<dbReference type="EMBL" id="MDET01000023">
    <property type="protein sequence ID" value="OQM74912.1"/>
    <property type="molecule type" value="Genomic_DNA"/>
</dbReference>
<dbReference type="STRING" id="1873176.BFN67_04670"/>
<dbReference type="RefSeq" id="WP_080920449.1">
    <property type="nucleotide sequence ID" value="NZ_MDET01000023.1"/>
</dbReference>
<dbReference type="SUPFAM" id="SSF56672">
    <property type="entry name" value="DNA/RNA polymerases"/>
    <property type="match status" value="1"/>
</dbReference>
<reference evidence="2 3" key="1">
    <citation type="journal article" date="2016" name="Int. J. Syst. Evol. Microbiol.">
        <title>Pseudaminobacter manganicus sp. nov., isolated from sludge of a manganese mine.</title>
        <authorList>
            <person name="Li J."/>
            <person name="Huang J."/>
            <person name="Liao S."/>
            <person name="Wang G."/>
        </authorList>
    </citation>
    <scope>NUCLEOTIDE SEQUENCE [LARGE SCALE GENOMIC DNA]</scope>
    <source>
        <strain evidence="2 3">JH-7</strain>
    </source>
</reference>
<evidence type="ECO:0000256" key="1">
    <source>
        <dbReference type="SAM" id="MobiDB-lite"/>
    </source>
</evidence>
<dbReference type="AlphaFoldDB" id="A0A1V8RNX8"/>
<protein>
    <submittedName>
        <fullName evidence="2">Uncharacterized protein</fullName>
    </submittedName>
</protein>
<proteinExistence type="predicted"/>
<name>A0A1V8RNX8_9HYPH</name>
<keyword evidence="3" id="KW-1185">Reference proteome</keyword>